<name>A0ABQ1J9E2_9SPHN</name>
<evidence type="ECO:0000313" key="1">
    <source>
        <dbReference type="EMBL" id="GGB63318.1"/>
    </source>
</evidence>
<dbReference type="InterPro" id="IPR011051">
    <property type="entry name" value="RmlC_Cupin_sf"/>
</dbReference>
<keyword evidence="2" id="KW-1185">Reference proteome</keyword>
<protein>
    <recommendedName>
        <fullName evidence="3">Cupin 2 conserved barrel domain-containing protein</fullName>
    </recommendedName>
</protein>
<sequence length="208" mass="22496">MLFSLLMLSASLPSEVPPVPGLCSAPVPEDRETPGCYQTNEIELAGAPAQIYWSIYEYPSLAKAARESRRHRWSAATQIHGRNWLYVLGPAGQPIPGATRRAEIGPMQVPPGEVTAHFSEAIFPPGMRTRVHSHPGPEAFYVVEGEQCMDSPSDSMMIQAGGTYIVPEGPHIQAAPAGRRNLVLILAPKDKPFVIPGGQWQPSGFCDG</sequence>
<dbReference type="Proteomes" id="UP000614261">
    <property type="component" value="Unassembled WGS sequence"/>
</dbReference>
<dbReference type="SUPFAM" id="SSF51182">
    <property type="entry name" value="RmlC-like cupins"/>
    <property type="match status" value="1"/>
</dbReference>
<dbReference type="Gene3D" id="2.60.120.10">
    <property type="entry name" value="Jelly Rolls"/>
    <property type="match status" value="1"/>
</dbReference>
<evidence type="ECO:0000313" key="2">
    <source>
        <dbReference type="Proteomes" id="UP000614261"/>
    </source>
</evidence>
<dbReference type="RefSeq" id="WP_188514080.1">
    <property type="nucleotide sequence ID" value="NZ_BMGD01000003.1"/>
</dbReference>
<proteinExistence type="predicted"/>
<gene>
    <name evidence="1" type="ORF">GCM10010833_17890</name>
</gene>
<dbReference type="EMBL" id="BMGD01000003">
    <property type="protein sequence ID" value="GGB63318.1"/>
    <property type="molecule type" value="Genomic_DNA"/>
</dbReference>
<dbReference type="InterPro" id="IPR014710">
    <property type="entry name" value="RmlC-like_jellyroll"/>
</dbReference>
<evidence type="ECO:0008006" key="3">
    <source>
        <dbReference type="Google" id="ProtNLM"/>
    </source>
</evidence>
<reference evidence="2" key="1">
    <citation type="journal article" date="2019" name="Int. J. Syst. Evol. Microbiol.">
        <title>The Global Catalogue of Microorganisms (GCM) 10K type strain sequencing project: providing services to taxonomists for standard genome sequencing and annotation.</title>
        <authorList>
            <consortium name="The Broad Institute Genomics Platform"/>
            <consortium name="The Broad Institute Genome Sequencing Center for Infectious Disease"/>
            <person name="Wu L."/>
            <person name="Ma J."/>
        </authorList>
    </citation>
    <scope>NUCLEOTIDE SEQUENCE [LARGE SCALE GENOMIC DNA]</scope>
    <source>
        <strain evidence="2">CGMCC 1.12851</strain>
    </source>
</reference>
<accession>A0ABQ1J9E2</accession>
<comment type="caution">
    <text evidence="1">The sequence shown here is derived from an EMBL/GenBank/DDBJ whole genome shotgun (WGS) entry which is preliminary data.</text>
</comment>
<organism evidence="1 2">
    <name type="scientific">Blastomonas aquatica</name>
    <dbReference type="NCBI Taxonomy" id="1510276"/>
    <lineage>
        <taxon>Bacteria</taxon>
        <taxon>Pseudomonadati</taxon>
        <taxon>Pseudomonadota</taxon>
        <taxon>Alphaproteobacteria</taxon>
        <taxon>Sphingomonadales</taxon>
        <taxon>Sphingomonadaceae</taxon>
        <taxon>Blastomonas</taxon>
    </lineage>
</organism>